<reference evidence="1 2" key="1">
    <citation type="submission" date="2021-05" db="EMBL/GenBank/DDBJ databases">
        <title>Molecular characterization for Shewanella algae harboring chromosomal blaOXA-55-like strains isolated from clinical and environment sample.</title>
        <authorList>
            <person name="Ohama Y."/>
            <person name="Aoki K."/>
            <person name="Harada S."/>
            <person name="Moriya K."/>
            <person name="Ishii Y."/>
            <person name="Tateda K."/>
        </authorList>
    </citation>
    <scope>NUCLEOTIDE SEQUENCE [LARGE SCALE GENOMIC DNA]</scope>
    <source>
        <strain evidence="1 2">LMG 23746</strain>
    </source>
</reference>
<accession>A0ABQ4NSZ0</accession>
<comment type="caution">
    <text evidence="1">The sequence shown here is derived from an EMBL/GenBank/DDBJ whole genome shotgun (WGS) entry which is preliminary data.</text>
</comment>
<dbReference type="Proteomes" id="UP000761574">
    <property type="component" value="Unassembled WGS sequence"/>
</dbReference>
<evidence type="ECO:0000313" key="2">
    <source>
        <dbReference type="Proteomes" id="UP000761574"/>
    </source>
</evidence>
<sequence>MIMYKVENCNGEFYCLMDVLTTMPPLLALRWLEEELMQKALGTQKSYLDSLKLFYDF</sequence>
<name>A0ABQ4NSZ0_9GAMM</name>
<protein>
    <submittedName>
        <fullName evidence="1">Uncharacterized protein</fullName>
    </submittedName>
</protein>
<dbReference type="EMBL" id="BPFB01000065">
    <property type="protein sequence ID" value="GIU02476.1"/>
    <property type="molecule type" value="Genomic_DNA"/>
</dbReference>
<proteinExistence type="predicted"/>
<organism evidence="1 2">
    <name type="scientific">Shewanella algidipiscicola</name>
    <dbReference type="NCBI Taxonomy" id="614070"/>
    <lineage>
        <taxon>Bacteria</taxon>
        <taxon>Pseudomonadati</taxon>
        <taxon>Pseudomonadota</taxon>
        <taxon>Gammaproteobacteria</taxon>
        <taxon>Alteromonadales</taxon>
        <taxon>Shewanellaceae</taxon>
        <taxon>Shewanella</taxon>
    </lineage>
</organism>
<keyword evidence="2" id="KW-1185">Reference proteome</keyword>
<gene>
    <name evidence="1" type="ORF">TUM4630_34190</name>
</gene>
<evidence type="ECO:0000313" key="1">
    <source>
        <dbReference type="EMBL" id="GIU02476.1"/>
    </source>
</evidence>